<dbReference type="EMBL" id="UAQE01000001">
    <property type="protein sequence ID" value="SPT95512.1"/>
    <property type="molecule type" value="Genomic_DNA"/>
</dbReference>
<proteinExistence type="predicted"/>
<dbReference type="Proteomes" id="UP000251431">
    <property type="component" value="Unassembled WGS sequence"/>
</dbReference>
<protein>
    <submittedName>
        <fullName evidence="1">Uncharacterized protein</fullName>
    </submittedName>
</protein>
<evidence type="ECO:0000313" key="1">
    <source>
        <dbReference type="EMBL" id="SPT95512.1"/>
    </source>
</evidence>
<accession>A0A2X0Z0U4</accession>
<sequence>MTVAVKNFSSIMNQMRDAYTGEQTNEFSLAAFIGLQAPSLSDAPDELQKLTQEYQENVSSFYVQEELDLKENVKQLENDKNQTAFFENMRKKKEEALKKSEDMINKYYDSLIDFGEEHPAAQTLILTIADKVGAFIQDIMDKVLNVFVTVVETVKNAISAAINFISSTFNSIVNTTKNFFSSLF</sequence>
<evidence type="ECO:0000313" key="2">
    <source>
        <dbReference type="Proteomes" id="UP000251431"/>
    </source>
</evidence>
<organism evidence="1 2">
    <name type="scientific">Lysinibacillus capsici</name>
    <dbReference type="NCBI Taxonomy" id="2115968"/>
    <lineage>
        <taxon>Bacteria</taxon>
        <taxon>Bacillati</taxon>
        <taxon>Bacillota</taxon>
        <taxon>Bacilli</taxon>
        <taxon>Bacillales</taxon>
        <taxon>Bacillaceae</taxon>
        <taxon>Lysinibacillus</taxon>
    </lineage>
</organism>
<gene>
    <name evidence="1" type="ORF">NCTC7582_00013</name>
</gene>
<dbReference type="RefSeq" id="WP_112116123.1">
    <property type="nucleotide sequence ID" value="NZ_UAQE01000001.1"/>
</dbReference>
<dbReference type="AlphaFoldDB" id="A0A2X0Z0U4"/>
<reference evidence="1 2" key="1">
    <citation type="submission" date="2018-06" db="EMBL/GenBank/DDBJ databases">
        <authorList>
            <consortium name="Pathogen Informatics"/>
            <person name="Doyle S."/>
        </authorList>
    </citation>
    <scope>NUCLEOTIDE SEQUENCE [LARGE SCALE GENOMIC DNA]</scope>
    <source>
        <strain evidence="1 2">NCTC7582</strain>
    </source>
</reference>
<name>A0A2X0Z0U4_9BACI</name>